<dbReference type="GO" id="GO:0008270">
    <property type="term" value="F:zinc ion binding"/>
    <property type="evidence" value="ECO:0007669"/>
    <property type="project" value="UniProtKB-KW"/>
</dbReference>
<feature type="region of interest" description="Disordered" evidence="2">
    <location>
        <begin position="500"/>
        <end position="571"/>
    </location>
</feature>
<feature type="compositionally biased region" description="Polar residues" evidence="2">
    <location>
        <begin position="539"/>
        <end position="554"/>
    </location>
</feature>
<dbReference type="Gene3D" id="3.30.70.270">
    <property type="match status" value="2"/>
</dbReference>
<dbReference type="Gene3D" id="3.10.10.10">
    <property type="entry name" value="HIV Type 1 Reverse Transcriptase, subunit A, domain 1"/>
    <property type="match status" value="1"/>
</dbReference>
<feature type="domain" description="Reverse transcriptase" evidence="4">
    <location>
        <begin position="709"/>
        <end position="961"/>
    </location>
</feature>
<dbReference type="CDD" id="cd01647">
    <property type="entry name" value="RT_LTR"/>
    <property type="match status" value="1"/>
</dbReference>
<dbReference type="SUPFAM" id="SSF56672">
    <property type="entry name" value="DNA/RNA polymerases"/>
    <property type="match status" value="1"/>
</dbReference>
<feature type="domain" description="CCHC-type" evidence="3">
    <location>
        <begin position="587"/>
        <end position="602"/>
    </location>
</feature>
<evidence type="ECO:0000259" key="3">
    <source>
        <dbReference type="PROSITE" id="PS50158"/>
    </source>
</evidence>
<dbReference type="Proteomes" id="UP001289374">
    <property type="component" value="Unassembled WGS sequence"/>
</dbReference>
<protein>
    <submittedName>
        <fullName evidence="5">Enzymatic polyprotein</fullName>
    </submittedName>
</protein>
<dbReference type="InterPro" id="IPR043128">
    <property type="entry name" value="Rev_trsase/Diguanyl_cyclase"/>
</dbReference>
<evidence type="ECO:0000259" key="4">
    <source>
        <dbReference type="PROSITE" id="PS50878"/>
    </source>
</evidence>
<dbReference type="InterPro" id="IPR043502">
    <property type="entry name" value="DNA/RNA_pol_sf"/>
</dbReference>
<dbReference type="InterPro" id="IPR000477">
    <property type="entry name" value="RT_dom"/>
</dbReference>
<reference evidence="5" key="2">
    <citation type="journal article" date="2024" name="Plant">
        <title>Genomic evolution and insights into agronomic trait innovations of Sesamum species.</title>
        <authorList>
            <person name="Miao H."/>
            <person name="Wang L."/>
            <person name="Qu L."/>
            <person name="Liu H."/>
            <person name="Sun Y."/>
            <person name="Le M."/>
            <person name="Wang Q."/>
            <person name="Wei S."/>
            <person name="Zheng Y."/>
            <person name="Lin W."/>
            <person name="Duan Y."/>
            <person name="Cao H."/>
            <person name="Xiong S."/>
            <person name="Wang X."/>
            <person name="Wei L."/>
            <person name="Li C."/>
            <person name="Ma Q."/>
            <person name="Ju M."/>
            <person name="Zhao R."/>
            <person name="Li G."/>
            <person name="Mu C."/>
            <person name="Tian Q."/>
            <person name="Mei H."/>
            <person name="Zhang T."/>
            <person name="Gao T."/>
            <person name="Zhang H."/>
        </authorList>
    </citation>
    <scope>NUCLEOTIDE SEQUENCE</scope>
    <source>
        <strain evidence="5">K16</strain>
    </source>
</reference>
<proteinExistence type="predicted"/>
<organism evidence="5 6">
    <name type="scientific">Sesamum angolense</name>
    <dbReference type="NCBI Taxonomy" id="2727404"/>
    <lineage>
        <taxon>Eukaryota</taxon>
        <taxon>Viridiplantae</taxon>
        <taxon>Streptophyta</taxon>
        <taxon>Embryophyta</taxon>
        <taxon>Tracheophyta</taxon>
        <taxon>Spermatophyta</taxon>
        <taxon>Magnoliopsida</taxon>
        <taxon>eudicotyledons</taxon>
        <taxon>Gunneridae</taxon>
        <taxon>Pentapetalae</taxon>
        <taxon>asterids</taxon>
        <taxon>lamiids</taxon>
        <taxon>Lamiales</taxon>
        <taxon>Pedaliaceae</taxon>
        <taxon>Sesamum</taxon>
    </lineage>
</organism>
<gene>
    <name evidence="5" type="ORF">Sango_0976700</name>
</gene>
<feature type="region of interest" description="Disordered" evidence="2">
    <location>
        <begin position="241"/>
        <end position="270"/>
    </location>
</feature>
<dbReference type="SMART" id="SM00343">
    <property type="entry name" value="ZnF_C2HC"/>
    <property type="match status" value="1"/>
</dbReference>
<dbReference type="PANTHER" id="PTHR33064:SF37">
    <property type="entry name" value="RIBONUCLEASE H"/>
    <property type="match status" value="1"/>
</dbReference>
<reference evidence="5" key="1">
    <citation type="submission" date="2020-06" db="EMBL/GenBank/DDBJ databases">
        <authorList>
            <person name="Li T."/>
            <person name="Hu X."/>
            <person name="Zhang T."/>
            <person name="Song X."/>
            <person name="Zhang H."/>
            <person name="Dai N."/>
            <person name="Sheng W."/>
            <person name="Hou X."/>
            <person name="Wei L."/>
        </authorList>
    </citation>
    <scope>NUCLEOTIDE SEQUENCE</scope>
    <source>
        <strain evidence="5">K16</strain>
        <tissue evidence="5">Leaf</tissue>
    </source>
</reference>
<feature type="compositionally biased region" description="Basic residues" evidence="2">
    <location>
        <begin position="519"/>
        <end position="537"/>
    </location>
</feature>
<feature type="compositionally biased region" description="Basic residues" evidence="2">
    <location>
        <begin position="562"/>
        <end position="571"/>
    </location>
</feature>
<dbReference type="EMBL" id="JACGWL010000005">
    <property type="protein sequence ID" value="KAK4402360.1"/>
    <property type="molecule type" value="Genomic_DNA"/>
</dbReference>
<dbReference type="GO" id="GO:0003676">
    <property type="term" value="F:nucleic acid binding"/>
    <property type="evidence" value="ECO:0007669"/>
    <property type="project" value="InterPro"/>
</dbReference>
<dbReference type="PROSITE" id="PS50158">
    <property type="entry name" value="ZF_CCHC"/>
    <property type="match status" value="1"/>
</dbReference>
<feature type="compositionally biased region" description="Basic and acidic residues" evidence="2">
    <location>
        <begin position="1090"/>
        <end position="1099"/>
    </location>
</feature>
<dbReference type="FunFam" id="3.30.70.270:FF:000003">
    <property type="entry name" value="Transposon Ty3-G Gag-Pol polyprotein"/>
    <property type="match status" value="1"/>
</dbReference>
<dbReference type="PROSITE" id="PS50878">
    <property type="entry name" value="RT_POL"/>
    <property type="match status" value="1"/>
</dbReference>
<dbReference type="InterPro" id="IPR036875">
    <property type="entry name" value="Znf_CCHC_sf"/>
</dbReference>
<feature type="compositionally biased region" description="Polar residues" evidence="2">
    <location>
        <begin position="1120"/>
        <end position="1130"/>
    </location>
</feature>
<sequence>MEPNESSSYNDNREYFQILEKQRKDVLREILYKCNHGPYKGPCKMKAAPRTPEEPQNGDPIEINPEFDPEGPRHLQVLLEVPGQVVKRLQTTEINRPIPARRNGKDLREIQKTVQDYGHRLSNVPMKVDSLCHKMEEILKILPDLHKNLTDLKTEVSDLRRNQRDKPESSISRQERIRDALGTVTRADLSDLQELAESFSQLGIVDLVNIHTNEVTPALPPPEGSTCSNEAPQDHPMRESADFHTNTTPSFVGTRLRENPGRNPRRAPENTPWARTMLQPLHPYGAVLNLDVIDFRNMEKLIDEWVAAINCGNYLRTRQRKLHQISGLSLEGSEDWMDNTPSDTKASILAGDSKSAIADRLGRLIKIHFIGDGYFEESRTEKARENAQALFSLELRSICAVDEYIYWFRKYFFQSGVAVDVAAPMFFAKICSPWREMLIQSYKVPEGQIDSVARRMSFLKDKLKDWCYQASIQKNMKRLRGTIKRTPLCCDNNDFPTIIGESGEPRKRRKHRSDLYSRNPRRTPFRRKSWSKTKARTYKSGQRSGPTRASSQGSRRTDTRSTRRTPTKRTFRRAHTRTNESFKDCNCWTCGARGHIAPDCPQKRGEIRKFEATDDILDAVYYGELYQYTNLKIFLQMKVSMRRKWKEYIEIPRIFKEFAKVMAPDPIRIPRIGGVDIVIKDHPVLDRTMSSRIEFGSRMSFSEDRITGYKGKEKDLARVFTPQEIRVLRRNKAFNRIMPIIFRSKRGDFDAKLTNPKMRIKGNLEKFSCLSGNRDSAIEIVSTRNLRKKSRTSGKPWNKIEATLKIKEECKYEYVRYKPIQMNMEDKKDMQIIIREHISLGLIEPGISAYSSPGFLIKMESESKKFTAFSTPQGQYIWNVLPMGLANAPQIFQRKMDNLFKDYFEFMFVYIDDILIASKNMKDHIKHLEVFSDACHKEGLVLSEKKATIAVNKIEFLGILIDEAGIELQEHIVEKIRNFPDVLKDKKQLQSFLGVVNFAGIFIKDLAKYRKDFRPLLKETESAKWKWEEIHTQRVRELKQAPQREPRRSLTRIWTASVNAQVAGQVQRADLDKVQTNIRSSLILVKRRRNESQRVKTSDDSSQPSTSRVKEGEISLRPMTGNSKTNTNELSSSSSSAWQVWMMEGSKPEEVREWYEFGALASVHTMSPSFLEISKLPEWISGAVYDSWQNNPHLKRGDILELKFISAAPEMAGKGSHPAFHFIKLQRPDMVAFNRIKVTTEEAPLVSAISEDDISTRRAWGLWVCLTEMDKVKYPFKIFSNKVNGSLNSMTGRALSRKFEVEKNA</sequence>
<feature type="region of interest" description="Disordered" evidence="2">
    <location>
        <begin position="216"/>
        <end position="235"/>
    </location>
</feature>
<keyword evidence="6" id="KW-1185">Reference proteome</keyword>
<evidence type="ECO:0000313" key="6">
    <source>
        <dbReference type="Proteomes" id="UP001289374"/>
    </source>
</evidence>
<evidence type="ECO:0000256" key="2">
    <source>
        <dbReference type="SAM" id="MobiDB-lite"/>
    </source>
</evidence>
<dbReference type="Pfam" id="PF00078">
    <property type="entry name" value="RVT_1"/>
    <property type="match status" value="1"/>
</dbReference>
<keyword evidence="1" id="KW-0479">Metal-binding</keyword>
<feature type="region of interest" description="Disordered" evidence="2">
    <location>
        <begin position="1089"/>
        <end position="1131"/>
    </location>
</feature>
<keyword evidence="1" id="KW-0863">Zinc-finger</keyword>
<dbReference type="InterPro" id="IPR001878">
    <property type="entry name" value="Znf_CCHC"/>
</dbReference>
<dbReference type="PANTHER" id="PTHR33064">
    <property type="entry name" value="POL PROTEIN"/>
    <property type="match status" value="1"/>
</dbReference>
<evidence type="ECO:0000256" key="1">
    <source>
        <dbReference type="PROSITE-ProRule" id="PRU00047"/>
    </source>
</evidence>
<keyword evidence="1" id="KW-0862">Zinc</keyword>
<name>A0AAE1WZB2_9LAMI</name>
<accession>A0AAE1WZB2</accession>
<dbReference type="InterPro" id="IPR051320">
    <property type="entry name" value="Viral_Replic_Matur_Polypro"/>
</dbReference>
<dbReference type="SUPFAM" id="SSF57756">
    <property type="entry name" value="Retrovirus zinc finger-like domains"/>
    <property type="match status" value="1"/>
</dbReference>
<evidence type="ECO:0000313" key="5">
    <source>
        <dbReference type="EMBL" id="KAK4402360.1"/>
    </source>
</evidence>
<comment type="caution">
    <text evidence="5">The sequence shown here is derived from an EMBL/GenBank/DDBJ whole genome shotgun (WGS) entry which is preliminary data.</text>
</comment>